<dbReference type="Gene3D" id="3.90.79.10">
    <property type="entry name" value="Nucleoside Triphosphate Pyrophosphohydrolase"/>
    <property type="match status" value="1"/>
</dbReference>
<dbReference type="InterPro" id="IPR015797">
    <property type="entry name" value="NUDIX_hydrolase-like_dom_sf"/>
</dbReference>
<sequence>MKTCSRWKMSNTLFKGQGDRFRGVTVHSDVEGDCSDFAKKLEASLDYWKSEKKRTVWFRVHLNQTEWVPILAKKGFKYHHAKEDYVMMYIWLPKDETNNIPPFAHTLIGVGAVVVNDKSQVLVVKEKYATRTAWKLPGGYVEPGENLIDAVVREVMEETNICTEFQSVIAFRHTHGRVYNCSDIYVVFSLKPTSKEISKSNQEISECIWMDIEQYLSHSEIHSLNKLLVEKYLEYKDKQITIDCMSGVHQILKVPFTFYSVTNFDQDNLNVAEKITADEEAR</sequence>
<keyword evidence="2" id="KW-0479">Metal-binding</keyword>
<comment type="similarity">
    <text evidence="1 4">Belongs to the Nudix hydrolase family.</text>
</comment>
<dbReference type="GO" id="GO:0046872">
    <property type="term" value="F:metal ion binding"/>
    <property type="evidence" value="ECO:0007669"/>
    <property type="project" value="UniProtKB-KW"/>
</dbReference>
<organism evidence="6 7">
    <name type="scientific">Cryptolaemus montrouzieri</name>
    <dbReference type="NCBI Taxonomy" id="559131"/>
    <lineage>
        <taxon>Eukaryota</taxon>
        <taxon>Metazoa</taxon>
        <taxon>Ecdysozoa</taxon>
        <taxon>Arthropoda</taxon>
        <taxon>Hexapoda</taxon>
        <taxon>Insecta</taxon>
        <taxon>Pterygota</taxon>
        <taxon>Neoptera</taxon>
        <taxon>Endopterygota</taxon>
        <taxon>Coleoptera</taxon>
        <taxon>Polyphaga</taxon>
        <taxon>Cucujiformia</taxon>
        <taxon>Coccinelloidea</taxon>
        <taxon>Coccinellidae</taxon>
        <taxon>Scymninae</taxon>
        <taxon>Scymnini</taxon>
        <taxon>Cryptolaemus</taxon>
    </lineage>
</organism>
<evidence type="ECO:0000256" key="3">
    <source>
        <dbReference type="ARBA" id="ARBA00022801"/>
    </source>
</evidence>
<dbReference type="Proteomes" id="UP001516400">
    <property type="component" value="Unassembled WGS sequence"/>
</dbReference>
<proteinExistence type="inferred from homology"/>
<evidence type="ECO:0000256" key="1">
    <source>
        <dbReference type="ARBA" id="ARBA00005582"/>
    </source>
</evidence>
<name>A0ABD2N592_9CUCU</name>
<dbReference type="CDD" id="cd04670">
    <property type="entry name" value="NUDIX_ASFGF2_Nudt6"/>
    <property type="match status" value="1"/>
</dbReference>
<evidence type="ECO:0000256" key="2">
    <source>
        <dbReference type="ARBA" id="ARBA00022723"/>
    </source>
</evidence>
<dbReference type="PROSITE" id="PS51462">
    <property type="entry name" value="NUDIX"/>
    <property type="match status" value="1"/>
</dbReference>
<dbReference type="Gene3D" id="3.40.630.30">
    <property type="match status" value="1"/>
</dbReference>
<dbReference type="PRINTS" id="PR01356">
    <property type="entry name" value="GFGPROTEIN"/>
</dbReference>
<evidence type="ECO:0000313" key="6">
    <source>
        <dbReference type="EMBL" id="KAL3273827.1"/>
    </source>
</evidence>
<dbReference type="GO" id="GO:0016787">
    <property type="term" value="F:hydrolase activity"/>
    <property type="evidence" value="ECO:0007669"/>
    <property type="project" value="UniProtKB-KW"/>
</dbReference>
<evidence type="ECO:0000259" key="5">
    <source>
        <dbReference type="PROSITE" id="PS51462"/>
    </source>
</evidence>
<dbReference type="Pfam" id="PF00293">
    <property type="entry name" value="NUDIX"/>
    <property type="match status" value="1"/>
</dbReference>
<dbReference type="PROSITE" id="PS00893">
    <property type="entry name" value="NUDIX_BOX"/>
    <property type="match status" value="1"/>
</dbReference>
<protein>
    <recommendedName>
        <fullName evidence="5">Nudix hydrolase domain-containing protein</fullName>
    </recommendedName>
</protein>
<dbReference type="AlphaFoldDB" id="A0ABD2N592"/>
<feature type="domain" description="Nudix hydrolase" evidence="5">
    <location>
        <begin position="105"/>
        <end position="234"/>
    </location>
</feature>
<keyword evidence="7" id="KW-1185">Reference proteome</keyword>
<evidence type="ECO:0000256" key="4">
    <source>
        <dbReference type="RuleBase" id="RU003476"/>
    </source>
</evidence>
<comment type="caution">
    <text evidence="6">The sequence shown here is derived from an EMBL/GenBank/DDBJ whole genome shotgun (WGS) entry which is preliminary data.</text>
</comment>
<evidence type="ECO:0000313" key="7">
    <source>
        <dbReference type="Proteomes" id="UP001516400"/>
    </source>
</evidence>
<keyword evidence="3 4" id="KW-0378">Hydrolase</keyword>
<dbReference type="Pfam" id="PF18290">
    <property type="entry name" value="Nudix_hydro"/>
    <property type="match status" value="1"/>
</dbReference>
<dbReference type="SUPFAM" id="SSF55811">
    <property type="entry name" value="Nudix"/>
    <property type="match status" value="1"/>
</dbReference>
<dbReference type="InterPro" id="IPR020084">
    <property type="entry name" value="NUDIX_hydrolase_CS"/>
</dbReference>
<dbReference type="InterPro" id="IPR020476">
    <property type="entry name" value="Nudix_hydrolase"/>
</dbReference>
<dbReference type="InterPro" id="IPR000086">
    <property type="entry name" value="NUDIX_hydrolase_dom"/>
</dbReference>
<gene>
    <name evidence="6" type="ORF">HHI36_015255</name>
</gene>
<accession>A0ABD2N592</accession>
<dbReference type="PANTHER" id="PTHR13994:SF13">
    <property type="entry name" value="FI03680P"/>
    <property type="match status" value="1"/>
</dbReference>
<dbReference type="PANTHER" id="PTHR13994">
    <property type="entry name" value="NUDIX HYDROLASE RELATED"/>
    <property type="match status" value="1"/>
</dbReference>
<reference evidence="6 7" key="1">
    <citation type="journal article" date="2021" name="BMC Biol.">
        <title>Horizontally acquired antibacterial genes associated with adaptive radiation of ladybird beetles.</title>
        <authorList>
            <person name="Li H.S."/>
            <person name="Tang X.F."/>
            <person name="Huang Y.H."/>
            <person name="Xu Z.Y."/>
            <person name="Chen M.L."/>
            <person name="Du X.Y."/>
            <person name="Qiu B.Y."/>
            <person name="Chen P.T."/>
            <person name="Zhang W."/>
            <person name="Slipinski A."/>
            <person name="Escalona H.E."/>
            <person name="Waterhouse R.M."/>
            <person name="Zwick A."/>
            <person name="Pang H."/>
        </authorList>
    </citation>
    <scope>NUCLEOTIDE SEQUENCE [LARGE SCALE GENOMIC DNA]</scope>
    <source>
        <strain evidence="6">SYSU2018</strain>
    </source>
</reference>
<dbReference type="FunFam" id="3.90.79.10:FF:000015">
    <property type="entry name" value="Nudix hydrolase 8"/>
    <property type="match status" value="1"/>
</dbReference>
<dbReference type="EMBL" id="JABFTP020000062">
    <property type="protein sequence ID" value="KAL3273827.1"/>
    <property type="molecule type" value="Genomic_DNA"/>
</dbReference>
<dbReference type="FunFam" id="3.40.630.30:FF:000016">
    <property type="entry name" value="nudix hydrolase 2"/>
    <property type="match status" value="1"/>
</dbReference>
<dbReference type="InterPro" id="IPR040618">
    <property type="entry name" value="Pre-Nudix"/>
</dbReference>
<dbReference type="PRINTS" id="PR00502">
    <property type="entry name" value="NUDIXFAMILY"/>
</dbReference>
<dbReference type="InterPro" id="IPR003293">
    <property type="entry name" value="Nudix_hydrolase6-like"/>
</dbReference>